<keyword evidence="4" id="KW-1185">Reference proteome</keyword>
<keyword evidence="1" id="KW-0732">Signal</keyword>
<dbReference type="Pfam" id="PF01551">
    <property type="entry name" value="Peptidase_M23"/>
    <property type="match status" value="1"/>
</dbReference>
<dbReference type="EMBL" id="JACDTZ010000004">
    <property type="protein sequence ID" value="MBA5245515.1"/>
    <property type="molecule type" value="Genomic_DNA"/>
</dbReference>
<protein>
    <submittedName>
        <fullName evidence="3">M23 family metallopeptidase</fullName>
    </submittedName>
</protein>
<dbReference type="InterPro" id="IPR050570">
    <property type="entry name" value="Cell_wall_metabolism_enzyme"/>
</dbReference>
<evidence type="ECO:0000313" key="4">
    <source>
        <dbReference type="Proteomes" id="UP000523682"/>
    </source>
</evidence>
<feature type="domain" description="M23ase beta-sheet core" evidence="2">
    <location>
        <begin position="126"/>
        <end position="221"/>
    </location>
</feature>
<evidence type="ECO:0000256" key="1">
    <source>
        <dbReference type="SAM" id="SignalP"/>
    </source>
</evidence>
<proteinExistence type="predicted"/>
<dbReference type="SUPFAM" id="SSF51261">
    <property type="entry name" value="Duplicated hybrid motif"/>
    <property type="match status" value="1"/>
</dbReference>
<dbReference type="AlphaFoldDB" id="A0A7W2EDM5"/>
<dbReference type="Proteomes" id="UP000523682">
    <property type="component" value="Unassembled WGS sequence"/>
</dbReference>
<dbReference type="GO" id="GO:0004222">
    <property type="term" value="F:metalloendopeptidase activity"/>
    <property type="evidence" value="ECO:0007669"/>
    <property type="project" value="TreeGrafter"/>
</dbReference>
<name>A0A7W2EDM5_9CORY</name>
<evidence type="ECO:0000259" key="2">
    <source>
        <dbReference type="Pfam" id="PF01551"/>
    </source>
</evidence>
<accession>A0A7W2EDM5</accession>
<dbReference type="PANTHER" id="PTHR21666:SF270">
    <property type="entry name" value="MUREIN HYDROLASE ACTIVATOR ENVC"/>
    <property type="match status" value="1"/>
</dbReference>
<dbReference type="Gene3D" id="2.70.70.10">
    <property type="entry name" value="Glucose Permease (Domain IIA)"/>
    <property type="match status" value="1"/>
</dbReference>
<dbReference type="PANTHER" id="PTHR21666">
    <property type="entry name" value="PEPTIDASE-RELATED"/>
    <property type="match status" value="1"/>
</dbReference>
<feature type="chain" id="PRO_5030992927" evidence="1">
    <location>
        <begin position="30"/>
        <end position="232"/>
    </location>
</feature>
<feature type="signal peptide" evidence="1">
    <location>
        <begin position="1"/>
        <end position="29"/>
    </location>
</feature>
<dbReference type="CDD" id="cd12797">
    <property type="entry name" value="M23_peptidase"/>
    <property type="match status" value="1"/>
</dbReference>
<reference evidence="3 4" key="1">
    <citation type="submission" date="2020-07" db="EMBL/GenBank/DDBJ databases">
        <title>Draft genome and description of Corynebacterium haemomassiliense strain Marseile-Q3615 sp. nov.</title>
        <authorList>
            <person name="Boxberger M."/>
            <person name="La Scola B."/>
        </authorList>
    </citation>
    <scope>NUCLEOTIDE SEQUENCE [LARGE SCALE GENOMIC DNA]</scope>
    <source>
        <strain evidence="3 4">Marseille-Q3615</strain>
    </source>
</reference>
<evidence type="ECO:0000313" key="3">
    <source>
        <dbReference type="EMBL" id="MBA5245515.1"/>
    </source>
</evidence>
<organism evidence="3 4">
    <name type="scientific">Corynebacterium haemomassiliense</name>
    <dbReference type="NCBI Taxonomy" id="2754726"/>
    <lineage>
        <taxon>Bacteria</taxon>
        <taxon>Bacillati</taxon>
        <taxon>Actinomycetota</taxon>
        <taxon>Actinomycetes</taxon>
        <taxon>Mycobacteriales</taxon>
        <taxon>Corynebacteriaceae</taxon>
        <taxon>Corynebacterium</taxon>
    </lineage>
</organism>
<gene>
    <name evidence="3" type="ORF">H0193_12005</name>
</gene>
<dbReference type="InterPro" id="IPR016047">
    <property type="entry name" value="M23ase_b-sheet_dom"/>
</dbReference>
<dbReference type="InterPro" id="IPR011055">
    <property type="entry name" value="Dup_hybrid_motif"/>
</dbReference>
<dbReference type="RefSeq" id="WP_181890144.1">
    <property type="nucleotide sequence ID" value="NZ_JACDTZ010000004.1"/>
</dbReference>
<comment type="caution">
    <text evidence="3">The sequence shown here is derived from an EMBL/GenBank/DDBJ whole genome shotgun (WGS) entry which is preliminary data.</text>
</comment>
<sequence>MNRRLTSSIAAVSAAAAMALTLAPAPATALTVTVGGATISDAGQAVGAVAKAAGAIKESGATITAGDYKIVYDPRALEAPLAAAFAPAKGSDWVAPQRGRTADGRTVVTPASGRFTSGFGPRWGTVHQGIDIANDLGTPIYSVMDGTVISAGPARGFGNWVVIKHDGGEVSVYGHMRYYDVSVGQRVTAGQKIASIGSEGQSTGPHLHFEIKPDGVNQVDPVPWFAAQGIKI</sequence>